<dbReference type="Proteomes" id="UP000515917">
    <property type="component" value="Chromosome"/>
</dbReference>
<feature type="transmembrane region" description="Helical" evidence="5">
    <location>
        <begin position="7"/>
        <end position="38"/>
    </location>
</feature>
<gene>
    <name evidence="6" type="ORF">C1H71_09820</name>
</gene>
<keyword evidence="2 5" id="KW-0812">Transmembrane</keyword>
<name>A0A7G3G9H4_9NEIS</name>
<comment type="similarity">
    <text evidence="5">Belongs to the 4-toluene sulfonate uptake permease (TSUP) (TC 2.A.102) family.</text>
</comment>
<dbReference type="AlphaFoldDB" id="A0A7G3G9H4"/>
<evidence type="ECO:0000256" key="3">
    <source>
        <dbReference type="ARBA" id="ARBA00022989"/>
    </source>
</evidence>
<comment type="subcellular location">
    <subcellularLocation>
        <location evidence="5">Cell membrane</location>
        <topology evidence="5">Multi-pass membrane protein</topology>
    </subcellularLocation>
    <subcellularLocation>
        <location evidence="1">Membrane</location>
        <topology evidence="1">Multi-pass membrane protein</topology>
    </subcellularLocation>
</comment>
<evidence type="ECO:0000256" key="2">
    <source>
        <dbReference type="ARBA" id="ARBA00022692"/>
    </source>
</evidence>
<accession>A0A7G3G9H4</accession>
<dbReference type="Pfam" id="PF01925">
    <property type="entry name" value="TauE"/>
    <property type="match status" value="1"/>
</dbReference>
<dbReference type="PANTHER" id="PTHR43483">
    <property type="entry name" value="MEMBRANE TRANSPORTER PROTEIN HI_0806-RELATED"/>
    <property type="match status" value="1"/>
</dbReference>
<keyword evidence="7" id="KW-1185">Reference proteome</keyword>
<feature type="transmembrane region" description="Helical" evidence="5">
    <location>
        <begin position="210"/>
        <end position="229"/>
    </location>
</feature>
<reference evidence="6 7" key="1">
    <citation type="submission" date="2018-01" db="EMBL/GenBank/DDBJ databases">
        <title>Genome sequence of Iodobacter sp. strain PCH194 isolated from Indian Trans-Himalaya.</title>
        <authorList>
            <person name="Kumar V."/>
            <person name="Thakur V."/>
            <person name="Kumar S."/>
            <person name="Singh D."/>
        </authorList>
    </citation>
    <scope>NUCLEOTIDE SEQUENCE [LARGE SCALE GENOMIC DNA]</scope>
    <source>
        <strain evidence="6 7">PCH194</strain>
    </source>
</reference>
<evidence type="ECO:0000313" key="7">
    <source>
        <dbReference type="Proteomes" id="UP000515917"/>
    </source>
</evidence>
<dbReference type="GO" id="GO:0005886">
    <property type="term" value="C:plasma membrane"/>
    <property type="evidence" value="ECO:0007669"/>
    <property type="project" value="UniProtKB-SubCell"/>
</dbReference>
<dbReference type="PANTHER" id="PTHR43483:SF3">
    <property type="entry name" value="MEMBRANE TRANSPORTER PROTEIN HI_0806-RELATED"/>
    <property type="match status" value="1"/>
</dbReference>
<feature type="transmembrane region" description="Helical" evidence="5">
    <location>
        <begin position="177"/>
        <end position="198"/>
    </location>
</feature>
<dbReference type="EMBL" id="CP025781">
    <property type="protein sequence ID" value="QBC43814.1"/>
    <property type="molecule type" value="Genomic_DNA"/>
</dbReference>
<feature type="transmembrane region" description="Helical" evidence="5">
    <location>
        <begin position="50"/>
        <end position="68"/>
    </location>
</feature>
<organism evidence="6 7">
    <name type="scientific">Iodobacter fluviatilis</name>
    <dbReference type="NCBI Taxonomy" id="537"/>
    <lineage>
        <taxon>Bacteria</taxon>
        <taxon>Pseudomonadati</taxon>
        <taxon>Pseudomonadota</taxon>
        <taxon>Betaproteobacteria</taxon>
        <taxon>Neisseriales</taxon>
        <taxon>Chitinibacteraceae</taxon>
        <taxon>Iodobacter</taxon>
    </lineage>
</organism>
<feature type="transmembrane region" description="Helical" evidence="5">
    <location>
        <begin position="137"/>
        <end position="157"/>
    </location>
</feature>
<protein>
    <recommendedName>
        <fullName evidence="5">Probable membrane transporter protein</fullName>
    </recommendedName>
</protein>
<dbReference type="InterPro" id="IPR002781">
    <property type="entry name" value="TM_pro_TauE-like"/>
</dbReference>
<proteinExistence type="inferred from homology"/>
<feature type="transmembrane region" description="Helical" evidence="5">
    <location>
        <begin position="249"/>
        <end position="267"/>
    </location>
</feature>
<evidence type="ECO:0000313" key="6">
    <source>
        <dbReference type="EMBL" id="QBC43814.1"/>
    </source>
</evidence>
<keyword evidence="3 5" id="KW-1133">Transmembrane helix</keyword>
<evidence type="ECO:0000256" key="4">
    <source>
        <dbReference type="ARBA" id="ARBA00023136"/>
    </source>
</evidence>
<evidence type="ECO:0000256" key="5">
    <source>
        <dbReference type="RuleBase" id="RU363041"/>
    </source>
</evidence>
<keyword evidence="4 5" id="KW-0472">Membrane</keyword>
<dbReference type="KEGG" id="ifl:C1H71_09820"/>
<keyword evidence="5" id="KW-1003">Cell membrane</keyword>
<sequence length="270" mass="27380">MLTAILAYLGVGLIAGFLAGLLGVGGGLVIVPALLYVFALLGLPPEHHQHLALGTSMATIVFTGIASLKAHHGRGAVRWPVVKTITPGILLGTFAGAQLAAFIPGLGLQWFFVVFAYLVAAQMLLDFKPKPSRALPAMGGMSAVGTTIGLVSSWVGIGGGSLSVPFMTLCNVPVKEAIGTSAAIGLPIALAGALGYIVSGWSAGALPQGALGFVYLPALAGIVLASFPMAKVGAAAAHRLPVPVLKKCFAALLIVLASKMLWSLLSLKGL</sequence>
<dbReference type="RefSeq" id="WP_130106381.1">
    <property type="nucleotide sequence ID" value="NZ_CP025781.1"/>
</dbReference>
<feature type="transmembrane region" description="Helical" evidence="5">
    <location>
        <begin position="107"/>
        <end position="125"/>
    </location>
</feature>
<evidence type="ECO:0000256" key="1">
    <source>
        <dbReference type="ARBA" id="ARBA00004141"/>
    </source>
</evidence>